<dbReference type="SUPFAM" id="SSF75005">
    <property type="entry name" value="Arabinanase/levansucrase/invertase"/>
    <property type="match status" value="1"/>
</dbReference>
<dbReference type="CDD" id="cd08984">
    <property type="entry name" value="GH43-like"/>
    <property type="match status" value="1"/>
</dbReference>
<name>A0A7X1J957_9ACTN</name>
<dbReference type="EMBL" id="JACMSF010000052">
    <property type="protein sequence ID" value="MBC2906498.1"/>
    <property type="molecule type" value="Genomic_DNA"/>
</dbReference>
<dbReference type="RefSeq" id="WP_186286420.1">
    <property type="nucleotide sequence ID" value="NZ_JACMSF010000052.1"/>
</dbReference>
<dbReference type="GO" id="GO:0016787">
    <property type="term" value="F:hydrolase activity"/>
    <property type="evidence" value="ECO:0007669"/>
    <property type="project" value="UniProtKB-KW"/>
</dbReference>
<dbReference type="PANTHER" id="PTHR43301:SF3">
    <property type="entry name" value="ARABINAN ENDO-1,5-ALPHA-L-ARABINOSIDASE A-RELATED"/>
    <property type="match status" value="1"/>
</dbReference>
<dbReference type="PANTHER" id="PTHR43301">
    <property type="entry name" value="ARABINAN ENDO-1,5-ALPHA-L-ARABINOSIDASE"/>
    <property type="match status" value="1"/>
</dbReference>
<reference evidence="1 2" key="1">
    <citation type="submission" date="2020-08" db="EMBL/GenBank/DDBJ databases">
        <title>Streptomyces sp. PSKA01 genome sequencing and assembly.</title>
        <authorList>
            <person name="Mandal S."/>
            <person name="Maiti P.K."/>
            <person name="Das P."/>
        </authorList>
    </citation>
    <scope>NUCLEOTIDE SEQUENCE [LARGE SCALE GENOMIC DNA]</scope>
    <source>
        <strain evidence="1 2">PSKA01</strain>
    </source>
</reference>
<comment type="caution">
    <text evidence="1">The sequence shown here is derived from an EMBL/GenBank/DDBJ whole genome shotgun (WGS) entry which is preliminary data.</text>
</comment>
<evidence type="ECO:0000313" key="2">
    <source>
        <dbReference type="Proteomes" id="UP000584670"/>
    </source>
</evidence>
<evidence type="ECO:0000313" key="1">
    <source>
        <dbReference type="EMBL" id="MBC2906498.1"/>
    </source>
</evidence>
<dbReference type="InterPro" id="IPR023296">
    <property type="entry name" value="Glyco_hydro_beta-prop_sf"/>
</dbReference>
<dbReference type="InterPro" id="IPR050727">
    <property type="entry name" value="GH43_arabinanases"/>
</dbReference>
<dbReference type="Proteomes" id="UP000584670">
    <property type="component" value="Unassembled WGS sequence"/>
</dbReference>
<dbReference type="AlphaFoldDB" id="A0A7X1J957"/>
<proteinExistence type="predicted"/>
<gene>
    <name evidence="1" type="ORF">H4N64_34190</name>
</gene>
<accession>A0A7X1J957</accession>
<keyword evidence="2" id="KW-1185">Reference proteome</keyword>
<sequence length="312" mass="35430">MFRPKETELSHPAYRDPVHDGATDPTLVRHRTTGEWWMFYTQRRAGLKCEGVEWVHGTDIGVAVSTDDCRTWTYRGIARGLEYQPGRMTYWAPEVIADDDGTHHMYVSYLPGVRDDWLGDAHLLHYTSADLLHWEFRSLLDLDSDRVIDATVHPLPDGAGWRMWFKDERDDSRIHTADSPDLYTWTRTAPAATDQPQEGPTVFRLAGEYWMITDNWKGLSVYRSPDLENWTREPYQLLAATPEGHHAMVVEQGASAALWYFTADEDDPAGRRSVVRAARLEVRDGALVCDPDAVAVPLAAGATPWYRGGKTK</sequence>
<protein>
    <submittedName>
        <fullName evidence="1">Glycosyl hydrolase</fullName>
    </submittedName>
</protein>
<keyword evidence="1" id="KW-0378">Hydrolase</keyword>
<dbReference type="Gene3D" id="2.115.10.20">
    <property type="entry name" value="Glycosyl hydrolase domain, family 43"/>
    <property type="match status" value="1"/>
</dbReference>
<organism evidence="1 2">
    <name type="scientific">Streptomyces cupreus</name>
    <dbReference type="NCBI Taxonomy" id="2759956"/>
    <lineage>
        <taxon>Bacteria</taxon>
        <taxon>Bacillati</taxon>
        <taxon>Actinomycetota</taxon>
        <taxon>Actinomycetes</taxon>
        <taxon>Kitasatosporales</taxon>
        <taxon>Streptomycetaceae</taxon>
        <taxon>Streptomyces</taxon>
    </lineage>
</organism>